<keyword evidence="1" id="KW-0812">Transmembrane</keyword>
<dbReference type="InterPro" id="IPR053008">
    <property type="entry name" value="Phomopsin_biosynth_assoc"/>
</dbReference>
<feature type="transmembrane region" description="Helical" evidence="1">
    <location>
        <begin position="42"/>
        <end position="61"/>
    </location>
</feature>
<accession>A0ABR3WFM6</accession>
<dbReference type="EMBL" id="JAZHXJ010000454">
    <property type="protein sequence ID" value="KAL1860562.1"/>
    <property type="molecule type" value="Genomic_DNA"/>
</dbReference>
<evidence type="ECO:0000313" key="3">
    <source>
        <dbReference type="Proteomes" id="UP001586593"/>
    </source>
</evidence>
<evidence type="ECO:0000313" key="2">
    <source>
        <dbReference type="EMBL" id="KAL1860562.1"/>
    </source>
</evidence>
<dbReference type="Proteomes" id="UP001586593">
    <property type="component" value="Unassembled WGS sequence"/>
</dbReference>
<organism evidence="2 3">
    <name type="scientific">Phialemonium thermophilum</name>
    <dbReference type="NCBI Taxonomy" id="223376"/>
    <lineage>
        <taxon>Eukaryota</taxon>
        <taxon>Fungi</taxon>
        <taxon>Dikarya</taxon>
        <taxon>Ascomycota</taxon>
        <taxon>Pezizomycotina</taxon>
        <taxon>Sordariomycetes</taxon>
        <taxon>Sordariomycetidae</taxon>
        <taxon>Cephalothecales</taxon>
        <taxon>Cephalothecaceae</taxon>
        <taxon>Phialemonium</taxon>
    </lineage>
</organism>
<reference evidence="2 3" key="1">
    <citation type="journal article" date="2024" name="Commun. Biol.">
        <title>Comparative genomic analysis of thermophilic fungi reveals convergent evolutionary adaptations and gene losses.</title>
        <authorList>
            <person name="Steindorff A.S."/>
            <person name="Aguilar-Pontes M.V."/>
            <person name="Robinson A.J."/>
            <person name="Andreopoulos B."/>
            <person name="LaButti K."/>
            <person name="Kuo A."/>
            <person name="Mondo S."/>
            <person name="Riley R."/>
            <person name="Otillar R."/>
            <person name="Haridas S."/>
            <person name="Lipzen A."/>
            <person name="Grimwood J."/>
            <person name="Schmutz J."/>
            <person name="Clum A."/>
            <person name="Reid I.D."/>
            <person name="Moisan M.C."/>
            <person name="Butler G."/>
            <person name="Nguyen T.T.M."/>
            <person name="Dewar K."/>
            <person name="Conant G."/>
            <person name="Drula E."/>
            <person name="Henrissat B."/>
            <person name="Hansel C."/>
            <person name="Singer S."/>
            <person name="Hutchinson M.I."/>
            <person name="de Vries R.P."/>
            <person name="Natvig D.O."/>
            <person name="Powell A.J."/>
            <person name="Tsang A."/>
            <person name="Grigoriev I.V."/>
        </authorList>
    </citation>
    <scope>NUCLEOTIDE SEQUENCE [LARGE SCALE GENOMIC DNA]</scope>
    <source>
        <strain evidence="2 3">ATCC 24622</strain>
    </source>
</reference>
<proteinExistence type="predicted"/>
<keyword evidence="3" id="KW-1185">Reference proteome</keyword>
<keyword evidence="1" id="KW-0472">Membrane</keyword>
<protein>
    <submittedName>
        <fullName evidence="2">Uncharacterized protein</fullName>
    </submittedName>
</protein>
<name>A0ABR3WFM6_9PEZI</name>
<dbReference type="PANTHER" id="PTHR35896">
    <property type="entry name" value="IG-LIKE DOMAIN-CONTAINING PROTEIN"/>
    <property type="match status" value="1"/>
</dbReference>
<sequence length="240" mass="27556">MMYEKLRDTGGAESDEGITAGLLDGEVPSTATRKPPYSRGRVWFVLALEHVLLVVLLVVLWKTLVPPRTQLHYQVLTADNKSYPSGPLSWSHRFEALPCGRTPQEAVERGCEFDMLVTAWLPPRCIDRALVDEFLRVGQWQFYTKWHGTEADRLPTYDPAYVGSLNRTIWTSRRWHVTHCLFMFKKLSRALVRGWTVDGEAVSEPHMEHCMKTYVDQVLFGPGLDLDEVETYLEIIYPPC</sequence>
<gene>
    <name evidence="2" type="ORF">VTK73DRAFT_7289</name>
</gene>
<keyword evidence="1" id="KW-1133">Transmembrane helix</keyword>
<evidence type="ECO:0000256" key="1">
    <source>
        <dbReference type="SAM" id="Phobius"/>
    </source>
</evidence>
<dbReference type="PANTHER" id="PTHR35896:SF3">
    <property type="entry name" value="MAJOR FACILITATOR SUPERFAMILY TRANSPORTER"/>
    <property type="match status" value="1"/>
</dbReference>
<comment type="caution">
    <text evidence="2">The sequence shown here is derived from an EMBL/GenBank/DDBJ whole genome shotgun (WGS) entry which is preliminary data.</text>
</comment>